<dbReference type="EMBL" id="LSDD01000162">
    <property type="protein sequence ID" value="KXB59959.1"/>
    <property type="molecule type" value="Genomic_DNA"/>
</dbReference>
<feature type="chain" id="PRO_5007461308" evidence="2">
    <location>
        <begin position="22"/>
        <end position="165"/>
    </location>
</feature>
<dbReference type="OrthoDB" id="82462at2"/>
<evidence type="ECO:0000313" key="3">
    <source>
        <dbReference type="EMBL" id="KXB59959.1"/>
    </source>
</evidence>
<evidence type="ECO:0000256" key="2">
    <source>
        <dbReference type="SAM" id="SignalP"/>
    </source>
</evidence>
<proteinExistence type="predicted"/>
<feature type="signal peptide" evidence="2">
    <location>
        <begin position="1"/>
        <end position="21"/>
    </location>
</feature>
<comment type="caution">
    <text evidence="3">The sequence shown here is derived from an EMBL/GenBank/DDBJ whole genome shotgun (WGS) entry which is preliminary data.</text>
</comment>
<name>A0A133ZWY8_9FUSO</name>
<accession>A0A133ZWY8</accession>
<dbReference type="Proteomes" id="UP000070483">
    <property type="component" value="Unassembled WGS sequence"/>
</dbReference>
<dbReference type="AlphaFoldDB" id="A0A133ZWY8"/>
<sequence length="165" mass="18647">MKKILGLAAVMVLAMSQLSFSAKSDTDAAVQRLVRVAKQRQAKQAKDAAKGVAVEEEVVVVPVEETVTTSDTAVQDARERAEAARAQAQERAAKAREAAQQRKTKTRDIRAQRRNMSESKMMDVEIQRIRKRVDQINSNIEKFHKTNEMLDQMEQRLDAIQDRIN</sequence>
<protein>
    <submittedName>
        <fullName evidence="3">Uncharacterized protein</fullName>
    </submittedName>
</protein>
<dbReference type="RefSeq" id="WP_060918645.1">
    <property type="nucleotide sequence ID" value="NZ_KQ960114.1"/>
</dbReference>
<keyword evidence="4" id="KW-1185">Reference proteome</keyword>
<evidence type="ECO:0000313" key="4">
    <source>
        <dbReference type="Proteomes" id="UP000070483"/>
    </source>
</evidence>
<dbReference type="PATRIC" id="fig|157687.3.peg.2190"/>
<organism evidence="3 4">
    <name type="scientific">Leptotrichia wadei</name>
    <dbReference type="NCBI Taxonomy" id="157687"/>
    <lineage>
        <taxon>Bacteria</taxon>
        <taxon>Fusobacteriati</taxon>
        <taxon>Fusobacteriota</taxon>
        <taxon>Fusobacteriia</taxon>
        <taxon>Fusobacteriales</taxon>
        <taxon>Leptotrichiaceae</taxon>
        <taxon>Leptotrichia</taxon>
    </lineage>
</organism>
<gene>
    <name evidence="3" type="ORF">HMPREF3180_02188</name>
</gene>
<reference evidence="4" key="1">
    <citation type="submission" date="2016-01" db="EMBL/GenBank/DDBJ databases">
        <authorList>
            <person name="Mitreva M."/>
            <person name="Pepin K.H."/>
            <person name="Mihindukulasuriya K.A."/>
            <person name="Fulton R."/>
            <person name="Fronick C."/>
            <person name="O'Laughlin M."/>
            <person name="Miner T."/>
            <person name="Herter B."/>
            <person name="Rosa B.A."/>
            <person name="Cordes M."/>
            <person name="Tomlinson C."/>
            <person name="Wollam A."/>
            <person name="Palsikar V.B."/>
            <person name="Mardis E.R."/>
            <person name="Wilson R.K."/>
        </authorList>
    </citation>
    <scope>NUCLEOTIDE SEQUENCE [LARGE SCALE GENOMIC DNA]</scope>
    <source>
        <strain evidence="4">KA00185</strain>
    </source>
</reference>
<dbReference type="STRING" id="157687.HMPREF3180_02188"/>
<feature type="region of interest" description="Disordered" evidence="1">
    <location>
        <begin position="88"/>
        <end position="110"/>
    </location>
</feature>
<feature type="compositionally biased region" description="Basic and acidic residues" evidence="1">
    <location>
        <begin position="91"/>
        <end position="110"/>
    </location>
</feature>
<evidence type="ECO:0000256" key="1">
    <source>
        <dbReference type="SAM" id="MobiDB-lite"/>
    </source>
</evidence>
<keyword evidence="2" id="KW-0732">Signal</keyword>